<feature type="region of interest" description="Disordered" evidence="1">
    <location>
        <begin position="48"/>
        <end position="76"/>
    </location>
</feature>
<dbReference type="Gramene" id="TVU06438">
    <property type="protein sequence ID" value="TVU06438"/>
    <property type="gene ID" value="EJB05_49654"/>
</dbReference>
<keyword evidence="3" id="KW-1185">Reference proteome</keyword>
<dbReference type="EMBL" id="RWGY01000051">
    <property type="protein sequence ID" value="TVU06438.1"/>
    <property type="molecule type" value="Genomic_DNA"/>
</dbReference>
<proteinExistence type="predicted"/>
<organism evidence="2 3">
    <name type="scientific">Eragrostis curvula</name>
    <name type="common">weeping love grass</name>
    <dbReference type="NCBI Taxonomy" id="38414"/>
    <lineage>
        <taxon>Eukaryota</taxon>
        <taxon>Viridiplantae</taxon>
        <taxon>Streptophyta</taxon>
        <taxon>Embryophyta</taxon>
        <taxon>Tracheophyta</taxon>
        <taxon>Spermatophyta</taxon>
        <taxon>Magnoliopsida</taxon>
        <taxon>Liliopsida</taxon>
        <taxon>Poales</taxon>
        <taxon>Poaceae</taxon>
        <taxon>PACMAD clade</taxon>
        <taxon>Chloridoideae</taxon>
        <taxon>Eragrostideae</taxon>
        <taxon>Eragrostidinae</taxon>
        <taxon>Eragrostis</taxon>
    </lineage>
</organism>
<feature type="non-terminal residue" evidence="2">
    <location>
        <position position="1"/>
    </location>
</feature>
<feature type="compositionally biased region" description="Basic and acidic residues" evidence="1">
    <location>
        <begin position="160"/>
        <end position="169"/>
    </location>
</feature>
<feature type="region of interest" description="Disordered" evidence="1">
    <location>
        <begin position="1"/>
        <end position="26"/>
    </location>
</feature>
<protein>
    <submittedName>
        <fullName evidence="2">Uncharacterized protein</fullName>
    </submittedName>
</protein>
<feature type="region of interest" description="Disordered" evidence="1">
    <location>
        <begin position="94"/>
        <end position="116"/>
    </location>
</feature>
<dbReference type="AlphaFoldDB" id="A0A5J9T638"/>
<feature type="compositionally biased region" description="Pro residues" evidence="1">
    <location>
        <begin position="1"/>
        <end position="11"/>
    </location>
</feature>
<comment type="caution">
    <text evidence="2">The sequence shown here is derived from an EMBL/GenBank/DDBJ whole genome shotgun (WGS) entry which is preliminary data.</text>
</comment>
<evidence type="ECO:0000313" key="3">
    <source>
        <dbReference type="Proteomes" id="UP000324897"/>
    </source>
</evidence>
<name>A0A5J9T638_9POAL</name>
<feature type="region of interest" description="Disordered" evidence="1">
    <location>
        <begin position="145"/>
        <end position="169"/>
    </location>
</feature>
<sequence length="169" mass="18372">PLSPEQPPQSLPPSSQAKADAMVKDPEASHLTLCPIARAELWGRQCRGEKEQGIHPQRSSSLANEPPILATEDLRTPAAEVGCSRALSIHAATTREGWHVSASSRRYSRAHRRRNDPNADSATVVVFNSFNARSASATEIRDISDGSLVRSHDPMSSSIDRVEARDNPC</sequence>
<gene>
    <name evidence="2" type="ORF">EJB05_49654</name>
</gene>
<dbReference type="Proteomes" id="UP000324897">
    <property type="component" value="Unassembled WGS sequence"/>
</dbReference>
<evidence type="ECO:0000256" key="1">
    <source>
        <dbReference type="SAM" id="MobiDB-lite"/>
    </source>
</evidence>
<accession>A0A5J9T638</accession>
<reference evidence="2 3" key="1">
    <citation type="journal article" date="2019" name="Sci. Rep.">
        <title>A high-quality genome of Eragrostis curvula grass provides insights into Poaceae evolution and supports new strategies to enhance forage quality.</title>
        <authorList>
            <person name="Carballo J."/>
            <person name="Santos B.A.C.M."/>
            <person name="Zappacosta D."/>
            <person name="Garbus I."/>
            <person name="Selva J.P."/>
            <person name="Gallo C.A."/>
            <person name="Diaz A."/>
            <person name="Albertini E."/>
            <person name="Caccamo M."/>
            <person name="Echenique V."/>
        </authorList>
    </citation>
    <scope>NUCLEOTIDE SEQUENCE [LARGE SCALE GENOMIC DNA]</scope>
    <source>
        <strain evidence="3">cv. Victoria</strain>
        <tissue evidence="2">Leaf</tissue>
    </source>
</reference>
<evidence type="ECO:0000313" key="2">
    <source>
        <dbReference type="EMBL" id="TVU06438.1"/>
    </source>
</evidence>